<evidence type="ECO:0000313" key="3">
    <source>
        <dbReference type="Proteomes" id="UP001295684"/>
    </source>
</evidence>
<evidence type="ECO:0000313" key="2">
    <source>
        <dbReference type="EMBL" id="CAI2365464.1"/>
    </source>
</evidence>
<dbReference type="AlphaFoldDB" id="A0AAD1X924"/>
<dbReference type="SMART" id="SM00698">
    <property type="entry name" value="MORN"/>
    <property type="match status" value="9"/>
</dbReference>
<dbReference type="FunFam" id="2.20.110.10:FF:000002">
    <property type="entry name" value="Phosphatidylinositol 4-phosphate 5-kinase 8"/>
    <property type="match status" value="1"/>
</dbReference>
<dbReference type="InterPro" id="IPR003409">
    <property type="entry name" value="MORN"/>
</dbReference>
<dbReference type="Pfam" id="PF02493">
    <property type="entry name" value="MORN"/>
    <property type="match status" value="9"/>
</dbReference>
<keyword evidence="3" id="KW-1185">Reference proteome</keyword>
<evidence type="ECO:0000256" key="1">
    <source>
        <dbReference type="ARBA" id="ARBA00022737"/>
    </source>
</evidence>
<name>A0AAD1X924_EUPCR</name>
<organism evidence="2 3">
    <name type="scientific">Euplotes crassus</name>
    <dbReference type="NCBI Taxonomy" id="5936"/>
    <lineage>
        <taxon>Eukaryota</taxon>
        <taxon>Sar</taxon>
        <taxon>Alveolata</taxon>
        <taxon>Ciliophora</taxon>
        <taxon>Intramacronucleata</taxon>
        <taxon>Spirotrichea</taxon>
        <taxon>Hypotrichia</taxon>
        <taxon>Euplotida</taxon>
        <taxon>Euplotidae</taxon>
        <taxon>Moneuplotes</taxon>
    </lineage>
</organism>
<proteinExistence type="predicted"/>
<evidence type="ECO:0008006" key="4">
    <source>
        <dbReference type="Google" id="ProtNLM"/>
    </source>
</evidence>
<sequence>MESLPSCFKASCANEAACFVETEDFYVCDKHCEGKYADAIPLKSGGFVNTNINILKQAVNVFSGFVKEVRNEDLTEEAKLLCEGLTRDTEKAQSNFNKAKESGLHYEFCNIQTRVEELMEFMDEQPVFVKFLSRWFWDCMKKYISTEESTHLKKDAPKKHASKSIKTNKEPLDKDTGRYENVFNQEDMVKYVDYNVKRKWEELGDYKFDEHSQFDESKLEDRSLYTCESGTKYLGQWNIQENLKQGKGTQVWTDGSLYQGNWENNETNGLGRIIYTNGDVYEGEWLNGKLHGKGIYLKSDGSKYDGYFCQDAYNGYGVETWTDGSIYEGEYHDGKMEGQGMFIWENGGRYKGQFKNNNIHGHGKYEWSDGRTFDGQWENNKMHGYGTYVWKDGKKYEGQYINDKKEGNGTFFWPDGRKYIGQWHLGKQHGIGTYIALNGNERKGEWINGLRIKWLS</sequence>
<accession>A0AAD1X924</accession>
<gene>
    <name evidence="2" type="ORF">ECRASSUSDP1_LOCUS6795</name>
</gene>
<keyword evidence="1" id="KW-0677">Repeat</keyword>
<dbReference type="PANTHER" id="PTHR23084">
    <property type="entry name" value="PHOSPHATIDYLINOSITOL-4-PHOSPHATE 5-KINASE RELATED"/>
    <property type="match status" value="1"/>
</dbReference>
<reference evidence="2" key="1">
    <citation type="submission" date="2023-07" db="EMBL/GenBank/DDBJ databases">
        <authorList>
            <consortium name="AG Swart"/>
            <person name="Singh M."/>
            <person name="Singh A."/>
            <person name="Seah K."/>
            <person name="Emmerich C."/>
        </authorList>
    </citation>
    <scope>NUCLEOTIDE SEQUENCE</scope>
    <source>
        <strain evidence="2">DP1</strain>
    </source>
</reference>
<dbReference type="SUPFAM" id="SSF82185">
    <property type="entry name" value="Histone H3 K4-specific methyltransferase SET7/9 N-terminal domain"/>
    <property type="match status" value="2"/>
</dbReference>
<dbReference type="Proteomes" id="UP001295684">
    <property type="component" value="Unassembled WGS sequence"/>
</dbReference>
<dbReference type="Gene3D" id="2.20.110.10">
    <property type="entry name" value="Histone H3 K4-specific methyltransferase SET7/9 N-terminal domain"/>
    <property type="match status" value="5"/>
</dbReference>
<protein>
    <recommendedName>
        <fullName evidence="4">MORN repeat protein</fullName>
    </recommendedName>
</protein>
<dbReference type="EMBL" id="CAMPGE010006597">
    <property type="protein sequence ID" value="CAI2365464.1"/>
    <property type="molecule type" value="Genomic_DNA"/>
</dbReference>
<comment type="caution">
    <text evidence="2">The sequence shown here is derived from an EMBL/GenBank/DDBJ whole genome shotgun (WGS) entry which is preliminary data.</text>
</comment>
<dbReference type="PANTHER" id="PTHR23084:SF179">
    <property type="entry name" value="OS10G0565000 PROTEIN"/>
    <property type="match status" value="1"/>
</dbReference>